<proteinExistence type="predicted"/>
<reference evidence="1" key="1">
    <citation type="submission" date="2021-01" db="EMBL/GenBank/DDBJ databases">
        <authorList>
            <person name="Corre E."/>
            <person name="Pelletier E."/>
            <person name="Niang G."/>
            <person name="Scheremetjew M."/>
            <person name="Finn R."/>
            <person name="Kale V."/>
            <person name="Holt S."/>
            <person name="Cochrane G."/>
            <person name="Meng A."/>
            <person name="Brown T."/>
            <person name="Cohen L."/>
        </authorList>
    </citation>
    <scope>NUCLEOTIDE SEQUENCE</scope>
    <source>
        <strain evidence="1">NIES-381</strain>
    </source>
</reference>
<evidence type="ECO:0000313" key="1">
    <source>
        <dbReference type="EMBL" id="CAD9035104.1"/>
    </source>
</evidence>
<protein>
    <submittedName>
        <fullName evidence="1">Uncharacterized protein</fullName>
    </submittedName>
</protein>
<gene>
    <name evidence="1" type="ORF">EGYM00392_LOCUS46258</name>
</gene>
<dbReference type="AlphaFoldDB" id="A0A7S1NQP2"/>
<accession>A0A7S1NQP2</accession>
<sequence>MPAPRKEAKGLETEEDLDAALAKHAEKRANTLLKQELKPTKPEKAKKEAPVDLVHGVQVDKCLECDANNCRLLHYLPTTFEDGCFDCKLCLTSGQATMGVWYCLDCQFTSHVSCFAYKKESLTRVPVPSHVHSDHPKPSLAWDPLALSGPHTAIGAGAGTRTMGEVALD</sequence>
<dbReference type="EMBL" id="HBGA01125268">
    <property type="protein sequence ID" value="CAD9035104.1"/>
    <property type="molecule type" value="Transcribed_RNA"/>
</dbReference>
<organism evidence="1">
    <name type="scientific">Eutreptiella gymnastica</name>
    <dbReference type="NCBI Taxonomy" id="73025"/>
    <lineage>
        <taxon>Eukaryota</taxon>
        <taxon>Discoba</taxon>
        <taxon>Euglenozoa</taxon>
        <taxon>Euglenida</taxon>
        <taxon>Spirocuta</taxon>
        <taxon>Euglenophyceae</taxon>
        <taxon>Eutreptiales</taxon>
        <taxon>Eutreptiaceae</taxon>
        <taxon>Eutreptiella</taxon>
    </lineage>
</organism>
<name>A0A7S1NQP2_9EUGL</name>